<dbReference type="Gene3D" id="1.25.40.20">
    <property type="entry name" value="Ankyrin repeat-containing domain"/>
    <property type="match status" value="3"/>
</dbReference>
<evidence type="ECO:0000256" key="1">
    <source>
        <dbReference type="ARBA" id="ARBA00022737"/>
    </source>
</evidence>
<dbReference type="InterPro" id="IPR002110">
    <property type="entry name" value="Ankyrin_rpt"/>
</dbReference>
<dbReference type="KEGG" id="nvi:100679945"/>
<dbReference type="PROSITE" id="PS50088">
    <property type="entry name" value="ANK_REPEAT"/>
    <property type="match status" value="6"/>
</dbReference>
<dbReference type="EnsemblMetazoa" id="XM_003427697">
    <property type="protein sequence ID" value="XP_003427745"/>
    <property type="gene ID" value="LOC100679945"/>
</dbReference>
<dbReference type="InParanoid" id="A0A7M7LKX3"/>
<dbReference type="InterPro" id="IPR036770">
    <property type="entry name" value="Ankyrin_rpt-contain_sf"/>
</dbReference>
<evidence type="ECO:0000256" key="3">
    <source>
        <dbReference type="PROSITE-ProRule" id="PRU00023"/>
    </source>
</evidence>
<feature type="repeat" description="ANK" evidence="3">
    <location>
        <begin position="282"/>
        <end position="304"/>
    </location>
</feature>
<dbReference type="OrthoDB" id="20872at2759"/>
<accession>A0A7M7LKX3</accession>
<feature type="repeat" description="ANK" evidence="3">
    <location>
        <begin position="109"/>
        <end position="141"/>
    </location>
</feature>
<dbReference type="AlphaFoldDB" id="A0A7M7LKX3"/>
<dbReference type="PROSITE" id="PS50297">
    <property type="entry name" value="ANK_REP_REGION"/>
    <property type="match status" value="5"/>
</dbReference>
<keyword evidence="1" id="KW-0677">Repeat</keyword>
<dbReference type="PRINTS" id="PR01415">
    <property type="entry name" value="ANKYRIN"/>
</dbReference>
<dbReference type="SUPFAM" id="SSF48403">
    <property type="entry name" value="Ankyrin repeat"/>
    <property type="match status" value="3"/>
</dbReference>
<keyword evidence="2 3" id="KW-0040">ANK repeat</keyword>
<reference evidence="4" key="1">
    <citation type="submission" date="2021-01" db="UniProtKB">
        <authorList>
            <consortium name="EnsemblMetazoa"/>
        </authorList>
    </citation>
    <scope>IDENTIFICATION</scope>
</reference>
<dbReference type="SMR" id="A0A7M7LKX3"/>
<sequence>MHTFPINDLDVVRLEYLLNLSSKPPLHSLDVLRFSEEGKTRVLHVALRQENDCIEVVKLLLKRGASAKLKLVESGETAIHVAAKHCNDPVILRLLFDAGANVHATTRFENQTALHIAVRRCHQPVVEELLRRGIHIDAQTRNGNTALHMAVLKGSKTMVKLLLDRGADPNCQNDEKETPFTSSLGRFEDQISRLMLRTNIAKPVNVYLKNHEGEIALHSAALHCKSVAVFKTVRNLGPSMIENDSRLLFYAIANRNSSTRVELLRLLLESNSADPRSIVSRKGETMLHFAVRMGAVDVAEYLLDFQKLDINGKPGQKIPLFSALRNGDEAAVNLLLRHGAQTDLVDRQDCHQSPLHAAIAGFNDDEGELFRVCRKLIDRGTPLDHFDSNKQTALVTALLGGKKLLAELLIRRGANVRLATFEGLSPLHIASKKGLVNIVKKLLVAGASANDTRVDGKSVLEYATSSSDNSSWDSVKLLLEYGANCRADGGALVSALIEHKLEILRLLLSHGADVNLEYQGKVPLAYAIDTNSSDSIKTTECLLKYIALLDSQGRPVHQENLKLIRGSVRFQNFYNRCILELESMRSTPLDQEFSVTYFDLLTGRDDSIECCLRYRKLKIEVIGKLKFDIYFGMILNKWRVGLRRLSMLEKLRAPLVDALINRLPCELIEMICAYFSDQELEACGLDSR</sequence>
<name>A0A7M7LKX3_NASVI</name>
<dbReference type="PANTHER" id="PTHR24161:SF121">
    <property type="entry name" value="M-PHASE PHOSPHOPROTEIN 8"/>
    <property type="match status" value="1"/>
</dbReference>
<feature type="repeat" description="ANK" evidence="3">
    <location>
        <begin position="142"/>
        <end position="174"/>
    </location>
</feature>
<dbReference type="Pfam" id="PF12796">
    <property type="entry name" value="Ank_2"/>
    <property type="match status" value="3"/>
</dbReference>
<evidence type="ECO:0000256" key="2">
    <source>
        <dbReference type="ARBA" id="ARBA00023043"/>
    </source>
</evidence>
<evidence type="ECO:0000313" key="4">
    <source>
        <dbReference type="EnsemblMetazoa" id="XP_003427745"/>
    </source>
</evidence>
<feature type="repeat" description="ANK" evidence="3">
    <location>
        <begin position="315"/>
        <end position="347"/>
    </location>
</feature>
<dbReference type="Proteomes" id="UP000002358">
    <property type="component" value="Chromosome 1"/>
</dbReference>
<organism evidence="4 5">
    <name type="scientific">Nasonia vitripennis</name>
    <name type="common">Parasitic wasp</name>
    <dbReference type="NCBI Taxonomy" id="7425"/>
    <lineage>
        <taxon>Eukaryota</taxon>
        <taxon>Metazoa</taxon>
        <taxon>Ecdysozoa</taxon>
        <taxon>Arthropoda</taxon>
        <taxon>Hexapoda</taxon>
        <taxon>Insecta</taxon>
        <taxon>Pterygota</taxon>
        <taxon>Neoptera</taxon>
        <taxon>Endopterygota</taxon>
        <taxon>Hymenoptera</taxon>
        <taxon>Apocrita</taxon>
        <taxon>Proctotrupomorpha</taxon>
        <taxon>Chalcidoidea</taxon>
        <taxon>Pteromalidae</taxon>
        <taxon>Pteromalinae</taxon>
        <taxon>Nasonia</taxon>
    </lineage>
</organism>
<dbReference type="PANTHER" id="PTHR24161">
    <property type="entry name" value="ANK_REP_REGION DOMAIN-CONTAINING PROTEIN-RELATED"/>
    <property type="match status" value="1"/>
</dbReference>
<feature type="repeat" description="ANK" evidence="3">
    <location>
        <begin position="422"/>
        <end position="454"/>
    </location>
</feature>
<proteinExistence type="predicted"/>
<keyword evidence="5" id="KW-1185">Reference proteome</keyword>
<gene>
    <name evidence="4" type="primary">100679945</name>
</gene>
<feature type="repeat" description="ANK" evidence="3">
    <location>
        <begin position="74"/>
        <end position="107"/>
    </location>
</feature>
<evidence type="ECO:0000313" key="5">
    <source>
        <dbReference type="Proteomes" id="UP000002358"/>
    </source>
</evidence>
<protein>
    <submittedName>
        <fullName evidence="4">Uncharacterized protein</fullName>
    </submittedName>
</protein>
<dbReference type="SMART" id="SM00248">
    <property type="entry name" value="ANK"/>
    <property type="match status" value="14"/>
</dbReference>